<evidence type="ECO:0000259" key="4">
    <source>
        <dbReference type="SMART" id="SM00382"/>
    </source>
</evidence>
<dbReference type="SUPFAM" id="SSF52540">
    <property type="entry name" value="P-loop containing nucleoside triphosphate hydrolases"/>
    <property type="match status" value="1"/>
</dbReference>
<dbReference type="InterPro" id="IPR003593">
    <property type="entry name" value="AAA+_ATPase"/>
</dbReference>
<dbReference type="InterPro" id="IPR002182">
    <property type="entry name" value="NB-ARC"/>
</dbReference>
<dbReference type="InterPro" id="IPR032675">
    <property type="entry name" value="LRR_dom_sf"/>
</dbReference>
<dbReference type="SUPFAM" id="SSF52058">
    <property type="entry name" value="L domain-like"/>
    <property type="match status" value="1"/>
</dbReference>
<dbReference type="InterPro" id="IPR044974">
    <property type="entry name" value="Disease_R_plants"/>
</dbReference>
<dbReference type="Pfam" id="PF23282">
    <property type="entry name" value="WHD_ROQ1"/>
    <property type="match status" value="1"/>
</dbReference>
<accession>A0ABD1W0E1</accession>
<dbReference type="InterPro" id="IPR055414">
    <property type="entry name" value="LRR_R13L4/SHOC2-like"/>
</dbReference>
<dbReference type="SMART" id="SM00369">
    <property type="entry name" value="LRR_TYP"/>
    <property type="match status" value="3"/>
</dbReference>
<keyword evidence="1" id="KW-0433">Leucine-rich repeat</keyword>
<dbReference type="GO" id="GO:0006952">
    <property type="term" value="P:defense response"/>
    <property type="evidence" value="ECO:0007669"/>
    <property type="project" value="UniProtKB-KW"/>
</dbReference>
<gene>
    <name evidence="5" type="ORF">Adt_04064</name>
</gene>
<organism evidence="5 6">
    <name type="scientific">Abeliophyllum distichum</name>
    <dbReference type="NCBI Taxonomy" id="126358"/>
    <lineage>
        <taxon>Eukaryota</taxon>
        <taxon>Viridiplantae</taxon>
        <taxon>Streptophyta</taxon>
        <taxon>Embryophyta</taxon>
        <taxon>Tracheophyta</taxon>
        <taxon>Spermatophyta</taxon>
        <taxon>Magnoliopsida</taxon>
        <taxon>eudicotyledons</taxon>
        <taxon>Gunneridae</taxon>
        <taxon>Pentapetalae</taxon>
        <taxon>asterids</taxon>
        <taxon>lamiids</taxon>
        <taxon>Lamiales</taxon>
        <taxon>Oleaceae</taxon>
        <taxon>Forsythieae</taxon>
        <taxon>Abeliophyllum</taxon>
    </lineage>
</organism>
<dbReference type="Proteomes" id="UP001604336">
    <property type="component" value="Unassembled WGS sequence"/>
</dbReference>
<keyword evidence="5" id="KW-0472">Membrane</keyword>
<reference evidence="6" key="1">
    <citation type="submission" date="2024-07" db="EMBL/GenBank/DDBJ databases">
        <title>Two chromosome-level genome assemblies of Korean endemic species Abeliophyllum distichum and Forsythia ovata (Oleaceae).</title>
        <authorList>
            <person name="Jang H."/>
        </authorList>
    </citation>
    <scope>NUCLEOTIDE SEQUENCE [LARGE SCALE GENOMIC DNA]</scope>
</reference>
<dbReference type="Gene3D" id="3.80.10.10">
    <property type="entry name" value="Ribonuclease Inhibitor"/>
    <property type="match status" value="2"/>
</dbReference>
<dbReference type="Gene3D" id="3.40.50.300">
    <property type="entry name" value="P-loop containing nucleotide triphosphate hydrolases"/>
    <property type="match status" value="1"/>
</dbReference>
<dbReference type="InterPro" id="IPR058192">
    <property type="entry name" value="WHD_ROQ1-like"/>
</dbReference>
<comment type="caution">
    <text evidence="5">The sequence shown here is derived from an EMBL/GenBank/DDBJ whole genome shotgun (WGS) entry which is preliminary data.</text>
</comment>
<dbReference type="GO" id="GO:0051707">
    <property type="term" value="P:response to other organism"/>
    <property type="evidence" value="ECO:0007669"/>
    <property type="project" value="UniProtKB-ARBA"/>
</dbReference>
<keyword evidence="3" id="KW-0611">Plant defense</keyword>
<proteinExistence type="predicted"/>
<dbReference type="PANTHER" id="PTHR11017">
    <property type="entry name" value="LEUCINE-RICH REPEAT-CONTAINING PROTEIN"/>
    <property type="match status" value="1"/>
</dbReference>
<dbReference type="PRINTS" id="PR00364">
    <property type="entry name" value="DISEASERSIST"/>
</dbReference>
<evidence type="ECO:0000256" key="3">
    <source>
        <dbReference type="ARBA" id="ARBA00022821"/>
    </source>
</evidence>
<dbReference type="Pfam" id="PF23598">
    <property type="entry name" value="LRR_14"/>
    <property type="match status" value="1"/>
</dbReference>
<dbReference type="Gene3D" id="1.10.8.430">
    <property type="entry name" value="Helical domain of apoptotic protease-activating factors"/>
    <property type="match status" value="1"/>
</dbReference>
<evidence type="ECO:0000256" key="2">
    <source>
        <dbReference type="ARBA" id="ARBA00022737"/>
    </source>
</evidence>
<dbReference type="EMBL" id="JBFOLK010000001">
    <property type="protein sequence ID" value="KAL2543086.1"/>
    <property type="molecule type" value="Genomic_DNA"/>
</dbReference>
<name>A0ABD1W0E1_9LAMI</name>
<evidence type="ECO:0000313" key="5">
    <source>
        <dbReference type="EMBL" id="KAL2543086.1"/>
    </source>
</evidence>
<dbReference type="SMART" id="SM00382">
    <property type="entry name" value="AAA"/>
    <property type="match status" value="1"/>
</dbReference>
<dbReference type="InterPro" id="IPR042197">
    <property type="entry name" value="Apaf_helical"/>
</dbReference>
<evidence type="ECO:0000256" key="1">
    <source>
        <dbReference type="ARBA" id="ARBA00022614"/>
    </source>
</evidence>
<keyword evidence="6" id="KW-1185">Reference proteome</keyword>
<dbReference type="PANTHER" id="PTHR11017:SF385">
    <property type="entry name" value="DISEASE RESISTANCE PROTEIN (TIR-NBS-LRR CLASS)-RELATED"/>
    <property type="match status" value="1"/>
</dbReference>
<sequence>MNCCFSGREETHLIESLVKRILNELNNSPVVVAPFTVGLDFPVKEVMKLLGVGNNAPQLLGFLGTGGIGKTTLAKAVYNKLARHFENRSFISNVGEAFSKLPDGLLLLQNNLIKDLSKSSQHHVDGNNAFMSVIRRIFQEKQVLLVLDNVDDANQLNELAIRREWFHEGSRIIISTRNRDALPTDLVNEIYEVRQLGPSDSLKLFSYYALRREKPNDTFLKLSDQIVSITGGLPLALQVFGSFLFDKRRVEEWHDALEKLKKIRPNLLQGILKISYDALDDEEKCVFLDIACLLLNLDMKREDVIDAMKGCGFRAEIALTTLIARSLIKIVGEDKLWMHDQIRDMGRQIVIEESYLDIGKRSRIWDRRDVLQVLQGEKGTRCIQGLIVDLDMMKRTRMIIGSAVALDNLRRSPNVTAALTYMKEKYKEYFQHDAEEGEVIVDAKWFKSMVNLRMLRFSNVQLEGGFEYIPTAVKWLQWRKCSLRSLPSILLARELTVLDLSQSKIESLSGTKCFCDRRKAKNKLMVLNLYNCCKLTAIPDLSEHKSLEKLILELCINLKTIHKSIGGLDTLRHLNLRGCSSLVEFSCDVSGLKHLEVLILSGCSQLKNLPWNIGSMNSLRELLVDSTAIDELPETIFRLNFLERLSLNHCKLLKRLPDSIGKLSSLRELSLLGSALEKLPDSIGFLGNLEILNLMCCESLIVIPVSIGNLKSLAKLWLNGSSVEVIPESVGSLYYLKDLSVDNCKRMAHVACYD</sequence>
<dbReference type="Pfam" id="PF00931">
    <property type="entry name" value="NB-ARC"/>
    <property type="match status" value="1"/>
</dbReference>
<protein>
    <submittedName>
        <fullName evidence="5">Transmembrane receptor</fullName>
    </submittedName>
</protein>
<dbReference type="AlphaFoldDB" id="A0ABD1W0E1"/>
<keyword evidence="5" id="KW-0812">Transmembrane</keyword>
<evidence type="ECO:0000313" key="6">
    <source>
        <dbReference type="Proteomes" id="UP001604336"/>
    </source>
</evidence>
<dbReference type="InterPro" id="IPR027417">
    <property type="entry name" value="P-loop_NTPase"/>
</dbReference>
<feature type="domain" description="AAA+ ATPase" evidence="4">
    <location>
        <begin position="56"/>
        <end position="200"/>
    </location>
</feature>
<dbReference type="InterPro" id="IPR003591">
    <property type="entry name" value="Leu-rich_rpt_typical-subtyp"/>
</dbReference>
<keyword evidence="2" id="KW-0677">Repeat</keyword>
<keyword evidence="5" id="KW-0675">Receptor</keyword>